<evidence type="ECO:0000259" key="7">
    <source>
        <dbReference type="Pfam" id="PF18581"/>
    </source>
</evidence>
<feature type="compositionally biased region" description="Basic and acidic residues" evidence="6">
    <location>
        <begin position="1166"/>
        <end position="1176"/>
    </location>
</feature>
<feature type="region of interest" description="Disordered" evidence="6">
    <location>
        <begin position="795"/>
        <end position="869"/>
    </location>
</feature>
<keyword evidence="5" id="KW-0539">Nucleus</keyword>
<feature type="compositionally biased region" description="Basic and acidic residues" evidence="6">
    <location>
        <begin position="1233"/>
        <end position="1246"/>
    </location>
</feature>
<keyword evidence="9" id="KW-1185">Reference proteome</keyword>
<dbReference type="GO" id="GO:0007140">
    <property type="term" value="P:male meiotic nuclear division"/>
    <property type="evidence" value="ECO:0007669"/>
    <property type="project" value="TreeGrafter"/>
</dbReference>
<dbReference type="GO" id="GO:0000800">
    <property type="term" value="C:lateral element"/>
    <property type="evidence" value="ECO:0007669"/>
    <property type="project" value="TreeGrafter"/>
</dbReference>
<proteinExistence type="inferred from homology"/>
<evidence type="ECO:0000259" key="8">
    <source>
        <dbReference type="Pfam" id="PF18584"/>
    </source>
</evidence>
<evidence type="ECO:0000256" key="1">
    <source>
        <dbReference type="ARBA" id="ARBA00004123"/>
    </source>
</evidence>
<evidence type="ECO:0000256" key="2">
    <source>
        <dbReference type="ARBA" id="ARBA00004286"/>
    </source>
</evidence>
<evidence type="ECO:0000313" key="10">
    <source>
        <dbReference type="RefSeq" id="XP_033770404.1"/>
    </source>
</evidence>
<feature type="compositionally biased region" description="Low complexity" evidence="6">
    <location>
        <begin position="1178"/>
        <end position="1187"/>
    </location>
</feature>
<comment type="similarity">
    <text evidence="3">Belongs to the SYCP2 family.</text>
</comment>
<dbReference type="GeneID" id="117345614"/>
<dbReference type="GO" id="GO:0000779">
    <property type="term" value="C:condensed chromosome, centromeric region"/>
    <property type="evidence" value="ECO:0007669"/>
    <property type="project" value="TreeGrafter"/>
</dbReference>
<name>A0A6P8NIR3_GEOSA</name>
<evidence type="ECO:0000256" key="6">
    <source>
        <dbReference type="SAM" id="MobiDB-lite"/>
    </source>
</evidence>
<dbReference type="InterPro" id="IPR040560">
    <property type="entry name" value="SYCP2_SLD"/>
</dbReference>
<sequence>MVVHDVSNDGKMQVLENFVSRTCSLVADIRMNLFIQQEAIRKLNVMLDSMPREARKKFLCTKELMSMMNNMGKRILNAGDYDLQVAITEALCRMTSEKQRGDLASQWFPMEFVINAFKGIKDSDFETDCRKFLNQVNGMLGGKRRVFTYPCLSVFLDKYELQMPSDEKLEEFWIDFNIGSQSISFYVAADDGDDHQWETVSIPEEEVENYSIEALDMKQLLTLILRNPIIVGCKEGRKMLIYFDSALDILEVAKKVYDTNKYKGFTKKNAISVAKTAVHIIFDESGSQILVPESQVIPPSVQEKGIAEYGAQLTMINQPPVSTVDQNNIGGQLEGKDTPYKVTPSKTKMSEASMVIPGAGGLTLRSPVLTARTLTPRKGRIKPPLEMVNSAEPRMRTSEVDGCIQILSDDKCDTRNNTSTERYQKLSRPRSRNEKQLFQKQISAAEVAEIVQNEGHEKDNQRDYVDDQESIVPDSQLVDNKEKPLLPGLTECSFDDQKACTKQASLVADKCTSSYVRQKISSVSSELTFRTNHVFTDRIVKQQAFYSIFEGIGSPEQMKKLQNRGGRKAAKQQKMEKNEDLQTCIGKRPCKPLTIRNTENQKLNSSKVTSLSIETESPSTSVYQAGTIEKSVQNSKKLILDKNVIHKYCDGEGTPCRTGAITNHQKSQKNETMKEAPPCRVASEFLLTGPETKKLKASFKEKEHIDAGETMINKIGKKYIGKDAVKYEGQSRDSLSMDRSYINKSANKDKVQDRSHLKTVLDIHTIAKEFMDDVYSFNLSETEEPTIKLGVQELSTTKQKSNPGLISKMNPDESKSVIKKNEGKKPSSRSSRKHLFSDTDTENKCDDSKTDISWLQGPNKKEKPKLLGYSRQKVVKKPETVKDAKFPESCEPKCKPEERRKINKCSKVTAQNSPKATSKVILEQSRAKYPRRAAAKSTSYKDISNSEAESEDQPAKSLPFRKETFIEQAEYKIVSTKSMEKMKKAQCIVLKKLKKGKKNKELMITDLKDPVNDEEMLSTSVSSPVTPGSIEQMRFAESYSEPSKCVNMSRTSSPLPESSPEKSKSFQIKSGISAVNFYSNLAKNQNMQFSSFTENSVRKMFRNENSSPVLSASLMPSLSPVTLDKYILSGKDSDLNVPKFSVQELEEDPLNIINYLSGKQSDELEWKNARGKKTEKISPSSRESISSMNKEQPWTKIPDSIVHVSGPSVRIKNANLKRMYSSHSESDSEENDGERQEQNKAADRKATLHPRKLFKAANKENVTYRVVSESLSTMSVKDICLTEGDVWEASSSDVGLVCQKISEEFTRKIQNRSRKMDYFTKQSLKSAHQHLASMSIQIHESRVKRLDNFQVTILQELENFEKDAQFLKNNEREFSNFMKQQLNTFCAYKRSEQQRIHHLKSSFEKNIFNSIDYEENIFTSEMLLMREDMKVVQERLLKEMQEEELLNVRRGLQSLFMNGN</sequence>
<gene>
    <name evidence="10" type="primary">SYCP2</name>
</gene>
<reference evidence="10" key="1">
    <citation type="submission" date="2025-08" db="UniProtKB">
        <authorList>
            <consortium name="RefSeq"/>
        </authorList>
    </citation>
    <scope>IDENTIFICATION</scope>
</reference>
<dbReference type="Pfam" id="PF18584">
    <property type="entry name" value="SYCP2_SLD"/>
    <property type="match status" value="1"/>
</dbReference>
<dbReference type="PANTHER" id="PTHR15607:SF12">
    <property type="entry name" value="SYNAPTONEMAL COMPLEX PROTEIN 2"/>
    <property type="match status" value="1"/>
</dbReference>
<evidence type="ECO:0000256" key="4">
    <source>
        <dbReference type="ARBA" id="ARBA00022454"/>
    </source>
</evidence>
<feature type="compositionally biased region" description="Polar residues" evidence="6">
    <location>
        <begin position="936"/>
        <end position="947"/>
    </location>
</feature>
<comment type="subcellular location">
    <subcellularLocation>
        <location evidence="2">Chromosome</location>
    </subcellularLocation>
    <subcellularLocation>
        <location evidence="1">Nucleus</location>
    </subcellularLocation>
</comment>
<dbReference type="InterPro" id="IPR041322">
    <property type="entry name" value="SYCP2_ARLD"/>
</dbReference>
<keyword evidence="4" id="KW-0158">Chromosome</keyword>
<protein>
    <submittedName>
        <fullName evidence="10">Synaptonemal complex protein 2</fullName>
    </submittedName>
</protein>
<evidence type="ECO:0000256" key="3">
    <source>
        <dbReference type="ARBA" id="ARBA00007960"/>
    </source>
</evidence>
<dbReference type="RefSeq" id="XP_033770404.1">
    <property type="nucleotide sequence ID" value="XM_033914513.1"/>
</dbReference>
<feature type="domain" description="Synaptonemal complex protein 2 Spt16M-like" evidence="8">
    <location>
        <begin position="146"/>
        <end position="258"/>
    </location>
</feature>
<dbReference type="CTD" id="10388"/>
<feature type="compositionally biased region" description="Basic and acidic residues" evidence="6">
    <location>
        <begin position="810"/>
        <end position="825"/>
    </location>
</feature>
<feature type="region of interest" description="Disordered" evidence="6">
    <location>
        <begin position="1166"/>
        <end position="1199"/>
    </location>
</feature>
<feature type="compositionally biased region" description="Basic and acidic residues" evidence="6">
    <location>
        <begin position="835"/>
        <end position="850"/>
    </location>
</feature>
<dbReference type="GO" id="GO:0007143">
    <property type="term" value="P:female meiotic nuclear division"/>
    <property type="evidence" value="ECO:0007669"/>
    <property type="project" value="TreeGrafter"/>
</dbReference>
<accession>A0A6P8NIR3</accession>
<dbReference type="PANTHER" id="PTHR15607">
    <property type="entry name" value="SYNAPTONEMAL COMPLEX PROTEIN-RELATED"/>
    <property type="match status" value="1"/>
</dbReference>
<feature type="region of interest" description="Disordered" evidence="6">
    <location>
        <begin position="926"/>
        <end position="956"/>
    </location>
</feature>
<dbReference type="FunCoup" id="A0A6P8NIR3">
    <property type="interactions" value="639"/>
</dbReference>
<feature type="compositionally biased region" description="Polar residues" evidence="6">
    <location>
        <begin position="795"/>
        <end position="804"/>
    </location>
</feature>
<feature type="region of interest" description="Disordered" evidence="6">
    <location>
        <begin position="1041"/>
        <end position="1063"/>
    </location>
</feature>
<feature type="domain" description="Synaptonemal complex protein 2 armadillo-repeat-like" evidence="7">
    <location>
        <begin position="1"/>
        <end position="54"/>
    </location>
</feature>
<feature type="region of interest" description="Disordered" evidence="6">
    <location>
        <begin position="414"/>
        <end position="435"/>
    </location>
</feature>
<dbReference type="Pfam" id="PF18581">
    <property type="entry name" value="SYCP2_ARLD"/>
    <property type="match status" value="1"/>
</dbReference>
<evidence type="ECO:0000313" key="9">
    <source>
        <dbReference type="Proteomes" id="UP000515159"/>
    </source>
</evidence>
<dbReference type="InParanoid" id="A0A6P8NIR3"/>
<evidence type="ECO:0000256" key="5">
    <source>
        <dbReference type="ARBA" id="ARBA00023242"/>
    </source>
</evidence>
<organism evidence="9 10">
    <name type="scientific">Geotrypetes seraphini</name>
    <name type="common">Gaboon caecilian</name>
    <name type="synonym">Caecilia seraphini</name>
    <dbReference type="NCBI Taxonomy" id="260995"/>
    <lineage>
        <taxon>Eukaryota</taxon>
        <taxon>Metazoa</taxon>
        <taxon>Chordata</taxon>
        <taxon>Craniata</taxon>
        <taxon>Vertebrata</taxon>
        <taxon>Euteleostomi</taxon>
        <taxon>Amphibia</taxon>
        <taxon>Gymnophiona</taxon>
        <taxon>Geotrypetes</taxon>
    </lineage>
</organism>
<dbReference type="InterPro" id="IPR024835">
    <property type="entry name" value="SYCP2-like"/>
</dbReference>
<dbReference type="Proteomes" id="UP000515159">
    <property type="component" value="Chromosome 11"/>
</dbReference>
<dbReference type="KEGG" id="gsh:117345614"/>
<dbReference type="OrthoDB" id="10256849at2759"/>
<feature type="region of interest" description="Disordered" evidence="6">
    <location>
        <begin position="1213"/>
        <end position="1252"/>
    </location>
</feature>